<accession>A0A3B1CK64</accession>
<name>A0A3B1CK64_9ZZZZ</name>
<reference evidence="2" key="1">
    <citation type="submission" date="2018-06" db="EMBL/GenBank/DDBJ databases">
        <authorList>
            <person name="Zhirakovskaya E."/>
        </authorList>
    </citation>
    <scope>NUCLEOTIDE SEQUENCE</scope>
</reference>
<feature type="domain" description="FlgO" evidence="1">
    <location>
        <begin position="50"/>
        <end position="179"/>
    </location>
</feature>
<sequence>MKTKKLFYIFILLLLLLPFVTACEVKMAPSDGWTSWFNTQSDSSYYKGKAENLVKKLSQNTFEYEISRVAVIDPVNAEQKSPILGEYISTRVVEAIAKKRVFRVTQKGEVEDVLTKLNLPPSFSYTRAELERLGKALNAQAILTGKLTDLGTNLDVHLTLIDIASGEVISSATESLTRTKFAVELMRHY</sequence>
<dbReference type="InterPro" id="IPR041215">
    <property type="entry name" value="FlgO_dom"/>
</dbReference>
<dbReference type="Pfam" id="PF17680">
    <property type="entry name" value="FlgO"/>
    <property type="match status" value="1"/>
</dbReference>
<proteinExistence type="predicted"/>
<dbReference type="Gene3D" id="3.40.50.10610">
    <property type="entry name" value="ABC-type transport auxiliary lipoprotein component"/>
    <property type="match status" value="1"/>
</dbReference>
<evidence type="ECO:0000259" key="1">
    <source>
        <dbReference type="Pfam" id="PF17680"/>
    </source>
</evidence>
<dbReference type="PROSITE" id="PS51257">
    <property type="entry name" value="PROKAR_LIPOPROTEIN"/>
    <property type="match status" value="1"/>
</dbReference>
<organism evidence="2">
    <name type="scientific">hydrothermal vent metagenome</name>
    <dbReference type="NCBI Taxonomy" id="652676"/>
    <lineage>
        <taxon>unclassified sequences</taxon>
        <taxon>metagenomes</taxon>
        <taxon>ecological metagenomes</taxon>
    </lineage>
</organism>
<dbReference type="EMBL" id="UOGG01000134">
    <property type="protein sequence ID" value="VAX30916.1"/>
    <property type="molecule type" value="Genomic_DNA"/>
</dbReference>
<evidence type="ECO:0000313" key="2">
    <source>
        <dbReference type="EMBL" id="VAX30916.1"/>
    </source>
</evidence>
<dbReference type="AlphaFoldDB" id="A0A3B1CK64"/>
<gene>
    <name evidence="2" type="ORF">MNBD_NITROSPINAE05-482</name>
</gene>
<protein>
    <recommendedName>
        <fullName evidence="1">FlgO domain-containing protein</fullName>
    </recommendedName>
</protein>